<accession>A0ABU5ZW64</accession>
<organism evidence="2 3">
    <name type="scientific">Aquimarina gracilis</name>
    <dbReference type="NCBI Taxonomy" id="874422"/>
    <lineage>
        <taxon>Bacteria</taxon>
        <taxon>Pseudomonadati</taxon>
        <taxon>Bacteroidota</taxon>
        <taxon>Flavobacteriia</taxon>
        <taxon>Flavobacteriales</taxon>
        <taxon>Flavobacteriaceae</taxon>
        <taxon>Aquimarina</taxon>
    </lineage>
</organism>
<proteinExistence type="predicted"/>
<dbReference type="Proteomes" id="UP001327027">
    <property type="component" value="Unassembled WGS sequence"/>
</dbReference>
<dbReference type="EMBL" id="JAYKLX010000005">
    <property type="protein sequence ID" value="MEB3346087.1"/>
    <property type="molecule type" value="Genomic_DNA"/>
</dbReference>
<protein>
    <submittedName>
        <fullName evidence="2">Uncharacterized protein</fullName>
    </submittedName>
</protein>
<evidence type="ECO:0000313" key="3">
    <source>
        <dbReference type="Proteomes" id="UP001327027"/>
    </source>
</evidence>
<evidence type="ECO:0000313" key="2">
    <source>
        <dbReference type="EMBL" id="MEB3346087.1"/>
    </source>
</evidence>
<feature type="signal peptide" evidence="1">
    <location>
        <begin position="1"/>
        <end position="24"/>
    </location>
</feature>
<keyword evidence="3" id="KW-1185">Reference proteome</keyword>
<keyword evidence="1" id="KW-0732">Signal</keyword>
<evidence type="ECO:0000256" key="1">
    <source>
        <dbReference type="SAM" id="SignalP"/>
    </source>
</evidence>
<dbReference type="PROSITE" id="PS51257">
    <property type="entry name" value="PROKAR_LIPOPROTEIN"/>
    <property type="match status" value="1"/>
</dbReference>
<gene>
    <name evidence="2" type="ORF">U6A24_11485</name>
</gene>
<name>A0ABU5ZW64_9FLAO</name>
<feature type="chain" id="PRO_5045136717" evidence="1">
    <location>
        <begin position="25"/>
        <end position="354"/>
    </location>
</feature>
<dbReference type="RefSeq" id="WP_324180116.1">
    <property type="nucleotide sequence ID" value="NZ_BAABAW010000006.1"/>
</dbReference>
<comment type="caution">
    <text evidence="2">The sequence shown here is derived from an EMBL/GenBank/DDBJ whole genome shotgun (WGS) entry which is preliminary data.</text>
</comment>
<reference evidence="2 3" key="1">
    <citation type="journal article" date="2013" name="Int. J. Syst. Evol. Microbiol.">
        <title>Aquimarina gracilis sp. nov., isolated from the gut microflora of a mussel, Mytilus coruscus, and emended description of Aquimarina spongiae.</title>
        <authorList>
            <person name="Park S.C."/>
            <person name="Choe H.N."/>
            <person name="Baik K.S."/>
            <person name="Seong C.N."/>
        </authorList>
    </citation>
    <scope>NUCLEOTIDE SEQUENCE [LARGE SCALE GENOMIC DNA]</scope>
    <source>
        <strain evidence="2 3">PSC32</strain>
    </source>
</reference>
<sequence length="354" mass="38095">MNKISKIKSILLILVASTVIFSCSSDDNMDIEGGSGETAYELIVNTTNVGNTAERDLKITTTSLNASEKVNVTFTADEPMRRLYIAKSENGGAIEPFVFTNQEVDEKADGSVDLKSDNKTTFTFNIDFDTPTTTDGTITYILWATTGRGDFRDVTKRNAIGDFDFGTITITAGNGAVGNGVKSYTQTILAAPLDNEASETFMSVLDGKKYKILDGEEYAALWDFGYYYGASGKASFASVANYPALFDTNGDGLANAAVSELTGVAQEELNNFYIKKGSALDFDTVTSREDLNSIAIPTTERVNDLAIGDVLEFVDNYGNKGLIKVTALTPGDGSNGKITFDIKVQTSSITDFKP</sequence>